<organism evidence="1 2">
    <name type="scientific">Portunus trituberculatus</name>
    <name type="common">Swimming crab</name>
    <name type="synonym">Neptunus trituberculatus</name>
    <dbReference type="NCBI Taxonomy" id="210409"/>
    <lineage>
        <taxon>Eukaryota</taxon>
        <taxon>Metazoa</taxon>
        <taxon>Ecdysozoa</taxon>
        <taxon>Arthropoda</taxon>
        <taxon>Crustacea</taxon>
        <taxon>Multicrustacea</taxon>
        <taxon>Malacostraca</taxon>
        <taxon>Eumalacostraca</taxon>
        <taxon>Eucarida</taxon>
        <taxon>Decapoda</taxon>
        <taxon>Pleocyemata</taxon>
        <taxon>Brachyura</taxon>
        <taxon>Eubrachyura</taxon>
        <taxon>Portunoidea</taxon>
        <taxon>Portunidae</taxon>
        <taxon>Portuninae</taxon>
        <taxon>Portunus</taxon>
    </lineage>
</organism>
<dbReference type="AlphaFoldDB" id="A0A5B7JYD7"/>
<dbReference type="EMBL" id="VSRR010109669">
    <property type="protein sequence ID" value="MPC97374.1"/>
    <property type="molecule type" value="Genomic_DNA"/>
</dbReference>
<protein>
    <submittedName>
        <fullName evidence="1">Uncharacterized protein</fullName>
    </submittedName>
</protein>
<reference evidence="1 2" key="1">
    <citation type="submission" date="2019-05" db="EMBL/GenBank/DDBJ databases">
        <title>Another draft genome of Portunus trituberculatus and its Hox gene families provides insights of decapod evolution.</title>
        <authorList>
            <person name="Jeong J.-H."/>
            <person name="Song I."/>
            <person name="Kim S."/>
            <person name="Choi T."/>
            <person name="Kim D."/>
            <person name="Ryu S."/>
            <person name="Kim W."/>
        </authorList>
    </citation>
    <scope>NUCLEOTIDE SEQUENCE [LARGE SCALE GENOMIC DNA]</scope>
    <source>
        <tissue evidence="1">Muscle</tissue>
    </source>
</reference>
<accession>A0A5B7JYD7</accession>
<keyword evidence="2" id="KW-1185">Reference proteome</keyword>
<gene>
    <name evidence="1" type="ORF">E2C01_092686</name>
</gene>
<dbReference type="Proteomes" id="UP000324222">
    <property type="component" value="Unassembled WGS sequence"/>
</dbReference>
<proteinExistence type="predicted"/>
<evidence type="ECO:0000313" key="1">
    <source>
        <dbReference type="EMBL" id="MPC97374.1"/>
    </source>
</evidence>
<name>A0A5B7JYD7_PORTR</name>
<evidence type="ECO:0000313" key="2">
    <source>
        <dbReference type="Proteomes" id="UP000324222"/>
    </source>
</evidence>
<comment type="caution">
    <text evidence="1">The sequence shown here is derived from an EMBL/GenBank/DDBJ whole genome shotgun (WGS) entry which is preliminary data.</text>
</comment>
<sequence length="93" mass="10538">MDAGMNNNQSRKRRDYKMTTHYEKMTPIYPVIKSHIHFLLRFPIEGGWSEFSQAHLPAGSLVSQGRLSLEFSGFVTPSPQRESDVRQAVAKGS</sequence>